<dbReference type="Pfam" id="PF02823">
    <property type="entry name" value="ATP-synt_DE_N"/>
    <property type="match status" value="1"/>
</dbReference>
<evidence type="ECO:0000313" key="9">
    <source>
        <dbReference type="EMBL" id="PEN15379.1"/>
    </source>
</evidence>
<dbReference type="InterPro" id="IPR020546">
    <property type="entry name" value="ATP_synth_F1_dsu/esu_N"/>
</dbReference>
<dbReference type="NCBIfam" id="TIGR03166">
    <property type="entry name" value="alt_F1F0_F1_eps"/>
    <property type="match status" value="1"/>
</dbReference>
<evidence type="ECO:0000256" key="3">
    <source>
        <dbReference type="ARBA" id="ARBA00005712"/>
    </source>
</evidence>
<accession>A0A2A8D343</accession>
<evidence type="ECO:0000313" key="10">
    <source>
        <dbReference type="Proteomes" id="UP000220102"/>
    </source>
</evidence>
<comment type="similarity">
    <text evidence="3">Belongs to the ATPase epsilon chain family.</text>
</comment>
<dbReference type="InterPro" id="IPR024037">
    <property type="entry name" value="Alt_ATP_synth_F1_esu"/>
</dbReference>
<dbReference type="GO" id="GO:0045259">
    <property type="term" value="C:proton-transporting ATP synthase complex"/>
    <property type="evidence" value="ECO:0007669"/>
    <property type="project" value="UniProtKB-KW"/>
</dbReference>
<dbReference type="RefSeq" id="WP_098073763.1">
    <property type="nucleotide sequence ID" value="NZ_PDEQ01000001.1"/>
</dbReference>
<sequence length="126" mass="14001">MTLLVLLPEKVLLRRPVRKIVAEGQSGAFGLLPRHVDFVEVLVPGILAFVPPNGEDEVFVAVDEGLLVKCGQQVRVSVRNAVIGPELGELEQTVRDRFQQIDAREQNMRTALAKLESEVIRSFIDT</sequence>
<dbReference type="InterPro" id="IPR001469">
    <property type="entry name" value="ATP_synth_F1_dsu/esu"/>
</dbReference>
<gene>
    <name evidence="9" type="ORF">CRI94_00800</name>
</gene>
<dbReference type="EMBL" id="PDEQ01000001">
    <property type="protein sequence ID" value="PEN15379.1"/>
    <property type="molecule type" value="Genomic_DNA"/>
</dbReference>
<dbReference type="OrthoDB" id="9804110at2"/>
<comment type="caution">
    <text evidence="9">The sequence shown here is derived from an EMBL/GenBank/DDBJ whole genome shotgun (WGS) entry which is preliminary data.</text>
</comment>
<keyword evidence="4" id="KW-0813">Transport</keyword>
<dbReference type="GO" id="GO:0046933">
    <property type="term" value="F:proton-transporting ATP synthase activity, rotational mechanism"/>
    <property type="evidence" value="ECO:0007669"/>
    <property type="project" value="InterPro"/>
</dbReference>
<comment type="function">
    <text evidence="1">Produces ATP from ADP in the presence of a proton gradient across the membrane.</text>
</comment>
<keyword evidence="7" id="KW-0066">ATP synthesis</keyword>
<dbReference type="SUPFAM" id="SSF51344">
    <property type="entry name" value="Epsilon subunit of F1F0-ATP synthase N-terminal domain"/>
    <property type="match status" value="1"/>
</dbReference>
<feature type="domain" description="ATP synthase F1 complex delta/epsilon subunit N-terminal" evidence="8">
    <location>
        <begin position="1"/>
        <end position="81"/>
    </location>
</feature>
<comment type="subcellular location">
    <subcellularLocation>
        <location evidence="2">Endomembrane system</location>
        <topology evidence="2">Peripheral membrane protein</topology>
    </subcellularLocation>
</comment>
<proteinExistence type="inferred from homology"/>
<evidence type="ECO:0000256" key="4">
    <source>
        <dbReference type="ARBA" id="ARBA00022448"/>
    </source>
</evidence>
<protein>
    <submittedName>
        <fullName evidence="9">F0F1 ATP synthase subunit epsilon</fullName>
    </submittedName>
</protein>
<dbReference type="CDD" id="cd12152">
    <property type="entry name" value="F1-ATPase_delta"/>
    <property type="match status" value="1"/>
</dbReference>
<keyword evidence="10" id="KW-1185">Reference proteome</keyword>
<organism evidence="9 10">
    <name type="scientific">Longibacter salinarum</name>
    <dbReference type="NCBI Taxonomy" id="1850348"/>
    <lineage>
        <taxon>Bacteria</taxon>
        <taxon>Pseudomonadati</taxon>
        <taxon>Rhodothermota</taxon>
        <taxon>Rhodothermia</taxon>
        <taxon>Rhodothermales</taxon>
        <taxon>Salisaetaceae</taxon>
        <taxon>Longibacter</taxon>
    </lineage>
</organism>
<evidence type="ECO:0000259" key="8">
    <source>
        <dbReference type="Pfam" id="PF02823"/>
    </source>
</evidence>
<evidence type="ECO:0000256" key="7">
    <source>
        <dbReference type="ARBA" id="ARBA00023196"/>
    </source>
</evidence>
<dbReference type="AlphaFoldDB" id="A0A2A8D343"/>
<dbReference type="GO" id="GO:0012505">
    <property type="term" value="C:endomembrane system"/>
    <property type="evidence" value="ECO:0007669"/>
    <property type="project" value="UniProtKB-SubCell"/>
</dbReference>
<dbReference type="Proteomes" id="UP000220102">
    <property type="component" value="Unassembled WGS sequence"/>
</dbReference>
<evidence type="ECO:0000256" key="2">
    <source>
        <dbReference type="ARBA" id="ARBA00004184"/>
    </source>
</evidence>
<keyword evidence="5" id="KW-0406">Ion transport</keyword>
<evidence type="ECO:0000256" key="1">
    <source>
        <dbReference type="ARBA" id="ARBA00003543"/>
    </source>
</evidence>
<dbReference type="Gene3D" id="2.60.15.10">
    <property type="entry name" value="F0F1 ATP synthase delta/epsilon subunit, N-terminal"/>
    <property type="match status" value="1"/>
</dbReference>
<keyword evidence="6" id="KW-0472">Membrane</keyword>
<reference evidence="9 10" key="1">
    <citation type="submission" date="2017-10" db="EMBL/GenBank/DDBJ databases">
        <title>Draft genome of Longibacter Salinarum.</title>
        <authorList>
            <person name="Goh K.M."/>
            <person name="Shamsir M.S."/>
            <person name="Lim S.W."/>
        </authorList>
    </citation>
    <scope>NUCLEOTIDE SEQUENCE [LARGE SCALE GENOMIC DNA]</scope>
    <source>
        <strain evidence="9 10">KCTC 52045</strain>
    </source>
</reference>
<dbReference type="NCBIfam" id="NF004871">
    <property type="entry name" value="PRK06228.1"/>
    <property type="match status" value="1"/>
</dbReference>
<evidence type="ECO:0000256" key="5">
    <source>
        <dbReference type="ARBA" id="ARBA00023065"/>
    </source>
</evidence>
<keyword evidence="7" id="KW-0139">CF(1)</keyword>
<name>A0A2A8D343_9BACT</name>
<evidence type="ECO:0000256" key="6">
    <source>
        <dbReference type="ARBA" id="ARBA00023136"/>
    </source>
</evidence>
<dbReference type="InterPro" id="IPR036771">
    <property type="entry name" value="ATPsynth_dsu/esu_N"/>
</dbReference>